<dbReference type="InterPro" id="IPR001128">
    <property type="entry name" value="Cyt_P450"/>
</dbReference>
<dbReference type="PANTHER" id="PTHR47955:SF15">
    <property type="entry name" value="CYTOCHROME P450 71A2-LIKE"/>
    <property type="match status" value="1"/>
</dbReference>
<dbReference type="InterPro" id="IPR002401">
    <property type="entry name" value="Cyt_P450_E_grp-I"/>
</dbReference>
<sequence>MNQVLRFLERRTSTSHPFLLFLSLFLFVLLVIKFNKQETPKYKNLPPSPWKLPIIGNLHQLFGNPQHLLRKLAQKYGPLMYLHLGSLPTLVVSSPELAKEVMKTYDQVFASRPQMSFPKRLLYGKDVAFIPYGEYWRQVRKVCVVELLSAKKVLSFHSSIEEETCILLKKIEQASLSNSIMNLSEMFASFTNDNICRIAFGRKYNEGELGKKFKIIMTEFTYLLGAFNIGDLIPSLEWFNYLNGLNAKVEKNFKQIDSFLEDVIEDHLGKKKFINDDGCGQEEDFADIMLGIERDKSTPGIRFERESTKAILLVSIKISLFIPIASNFYVQPSLYLIHIKIFNLL</sequence>
<gene>
    <name evidence="5" type="ORF">FRX31_027742</name>
</gene>
<dbReference type="InterPro" id="IPR036396">
    <property type="entry name" value="Cyt_P450_sf"/>
</dbReference>
<proteinExistence type="inferred from homology"/>
<evidence type="ECO:0000313" key="5">
    <source>
        <dbReference type="EMBL" id="KAF5182671.1"/>
    </source>
</evidence>
<dbReference type="GO" id="GO:0020037">
    <property type="term" value="F:heme binding"/>
    <property type="evidence" value="ECO:0007669"/>
    <property type="project" value="InterPro"/>
</dbReference>
<dbReference type="EMBL" id="JABWDY010034444">
    <property type="protein sequence ID" value="KAF5182671.1"/>
    <property type="molecule type" value="Genomic_DNA"/>
</dbReference>
<dbReference type="SUPFAM" id="SSF48264">
    <property type="entry name" value="Cytochrome P450"/>
    <property type="match status" value="1"/>
</dbReference>
<organism evidence="5 6">
    <name type="scientific">Thalictrum thalictroides</name>
    <name type="common">Rue-anemone</name>
    <name type="synonym">Anemone thalictroides</name>
    <dbReference type="NCBI Taxonomy" id="46969"/>
    <lineage>
        <taxon>Eukaryota</taxon>
        <taxon>Viridiplantae</taxon>
        <taxon>Streptophyta</taxon>
        <taxon>Embryophyta</taxon>
        <taxon>Tracheophyta</taxon>
        <taxon>Spermatophyta</taxon>
        <taxon>Magnoliopsida</taxon>
        <taxon>Ranunculales</taxon>
        <taxon>Ranunculaceae</taxon>
        <taxon>Thalictroideae</taxon>
        <taxon>Thalictrum</taxon>
    </lineage>
</organism>
<comment type="similarity">
    <text evidence="1">Belongs to the cytochrome P450 family.</text>
</comment>
<name>A0A7J6VDC6_THATH</name>
<dbReference type="Gene3D" id="1.10.630.10">
    <property type="entry name" value="Cytochrome P450"/>
    <property type="match status" value="1"/>
</dbReference>
<evidence type="ECO:0000313" key="6">
    <source>
        <dbReference type="Proteomes" id="UP000554482"/>
    </source>
</evidence>
<dbReference type="GO" id="GO:0005506">
    <property type="term" value="F:iron ion binding"/>
    <property type="evidence" value="ECO:0007669"/>
    <property type="project" value="InterPro"/>
</dbReference>
<keyword evidence="2" id="KW-0479">Metal-binding</keyword>
<dbReference type="OrthoDB" id="1055148at2759"/>
<keyword evidence="4" id="KW-0472">Membrane</keyword>
<dbReference type="Proteomes" id="UP000554482">
    <property type="component" value="Unassembled WGS sequence"/>
</dbReference>
<feature type="transmembrane region" description="Helical" evidence="4">
    <location>
        <begin position="15"/>
        <end position="34"/>
    </location>
</feature>
<keyword evidence="6" id="KW-1185">Reference proteome</keyword>
<dbReference type="PANTHER" id="PTHR47955">
    <property type="entry name" value="CYTOCHROME P450 FAMILY 71 PROTEIN"/>
    <property type="match status" value="1"/>
</dbReference>
<evidence type="ECO:0000256" key="4">
    <source>
        <dbReference type="SAM" id="Phobius"/>
    </source>
</evidence>
<dbReference type="PRINTS" id="PR00463">
    <property type="entry name" value="EP450I"/>
</dbReference>
<comment type="caution">
    <text evidence="5">The sequence shown here is derived from an EMBL/GenBank/DDBJ whole genome shotgun (WGS) entry which is preliminary data.</text>
</comment>
<accession>A0A7J6VDC6</accession>
<keyword evidence="4" id="KW-0812">Transmembrane</keyword>
<evidence type="ECO:0000256" key="2">
    <source>
        <dbReference type="ARBA" id="ARBA00022723"/>
    </source>
</evidence>
<keyword evidence="4" id="KW-1133">Transmembrane helix</keyword>
<dbReference type="GO" id="GO:0016705">
    <property type="term" value="F:oxidoreductase activity, acting on paired donors, with incorporation or reduction of molecular oxygen"/>
    <property type="evidence" value="ECO:0007669"/>
    <property type="project" value="InterPro"/>
</dbReference>
<evidence type="ECO:0000256" key="1">
    <source>
        <dbReference type="ARBA" id="ARBA00010617"/>
    </source>
</evidence>
<protein>
    <submittedName>
        <fullName evidence="5">Cytochrome p450</fullName>
    </submittedName>
</protein>
<dbReference type="AlphaFoldDB" id="A0A7J6VDC6"/>
<reference evidence="5 6" key="1">
    <citation type="submission" date="2020-06" db="EMBL/GenBank/DDBJ databases">
        <title>Transcriptomic and genomic resources for Thalictrum thalictroides and T. hernandezii: Facilitating candidate gene discovery in an emerging model plant lineage.</title>
        <authorList>
            <person name="Arias T."/>
            <person name="Riano-Pachon D.M."/>
            <person name="Di Stilio V.S."/>
        </authorList>
    </citation>
    <scope>NUCLEOTIDE SEQUENCE [LARGE SCALE GENOMIC DNA]</scope>
    <source>
        <strain evidence="6">cv. WT478/WT964</strain>
        <tissue evidence="5">Leaves</tissue>
    </source>
</reference>
<dbReference type="GO" id="GO:0004497">
    <property type="term" value="F:monooxygenase activity"/>
    <property type="evidence" value="ECO:0007669"/>
    <property type="project" value="InterPro"/>
</dbReference>
<keyword evidence="3" id="KW-0408">Iron</keyword>
<evidence type="ECO:0000256" key="3">
    <source>
        <dbReference type="ARBA" id="ARBA00023004"/>
    </source>
</evidence>
<dbReference type="GO" id="GO:0044550">
    <property type="term" value="P:secondary metabolite biosynthetic process"/>
    <property type="evidence" value="ECO:0007669"/>
    <property type="project" value="UniProtKB-ARBA"/>
</dbReference>
<dbReference type="Pfam" id="PF00067">
    <property type="entry name" value="p450"/>
    <property type="match status" value="1"/>
</dbReference>